<sequence>MIETITITEEAGGIVQFLGASPQGLEGTRDATRQVCLLLGIEEEATLEVFLQCQGSATDGMVLILIGAVDVFGTAPLPPPPPPFPLPLLLGLQEVFHLQCQGRATDGMVFVLIDVVDVFGTVPLTLLVGLQEVFRLQW</sequence>
<accession>A0A484NGY0</accession>
<dbReference type="EMBL" id="OOIL02006696">
    <property type="protein sequence ID" value="VFR00391.1"/>
    <property type="molecule type" value="Genomic_DNA"/>
</dbReference>
<organism evidence="1 2">
    <name type="scientific">Cuscuta campestris</name>
    <dbReference type="NCBI Taxonomy" id="132261"/>
    <lineage>
        <taxon>Eukaryota</taxon>
        <taxon>Viridiplantae</taxon>
        <taxon>Streptophyta</taxon>
        <taxon>Embryophyta</taxon>
        <taxon>Tracheophyta</taxon>
        <taxon>Spermatophyta</taxon>
        <taxon>Magnoliopsida</taxon>
        <taxon>eudicotyledons</taxon>
        <taxon>Gunneridae</taxon>
        <taxon>Pentapetalae</taxon>
        <taxon>asterids</taxon>
        <taxon>lamiids</taxon>
        <taxon>Solanales</taxon>
        <taxon>Convolvulaceae</taxon>
        <taxon>Cuscuteae</taxon>
        <taxon>Cuscuta</taxon>
        <taxon>Cuscuta subgen. Grammica</taxon>
        <taxon>Cuscuta sect. Cleistogrammica</taxon>
    </lineage>
</organism>
<keyword evidence="2" id="KW-1185">Reference proteome</keyword>
<dbReference type="Proteomes" id="UP000595140">
    <property type="component" value="Unassembled WGS sequence"/>
</dbReference>
<dbReference type="AlphaFoldDB" id="A0A484NGY0"/>
<evidence type="ECO:0000313" key="2">
    <source>
        <dbReference type="Proteomes" id="UP000595140"/>
    </source>
</evidence>
<proteinExistence type="predicted"/>
<gene>
    <name evidence="1" type="ORF">CCAM_LOCUS42166</name>
</gene>
<name>A0A484NGY0_9ASTE</name>
<protein>
    <submittedName>
        <fullName evidence="1">Uncharacterized protein</fullName>
    </submittedName>
</protein>
<evidence type="ECO:0000313" key="1">
    <source>
        <dbReference type="EMBL" id="VFR00391.1"/>
    </source>
</evidence>
<reference evidence="1 2" key="1">
    <citation type="submission" date="2018-04" db="EMBL/GenBank/DDBJ databases">
        <authorList>
            <person name="Vogel A."/>
        </authorList>
    </citation>
    <scope>NUCLEOTIDE SEQUENCE [LARGE SCALE GENOMIC DNA]</scope>
</reference>